<sequence length="384" mass="42586">MVQTRHQKSKPKKQPQIKKHGKQADISDLRAQLDALGLKIIHVTPDGNCFFRSLADQLEANEDEHEKYRSMVVQYILKNREMFEPFIEDDVPFEEYCQTMGKDGTWAGNMELQAASLVTRSNICIHRNMSPRWYIQNFDNRGARMIHLSYHDGEHYNSVRLKEDSCIGPARPIIIKADADLSATSHQAKDAVSKSKGGAGKNIIHAESIKLVMGGSGCENAAKVEQVLLQVDGDVDAAIEFLIAEQGTEEHLVEKNKISNQTDTSYGDDENGNSERHKEELENNSDGQNPTSNSIKRAHDDSNSQQDNKKISRNKVCPCGSKKKYKACCGSGAGRSSIKFAVNQAVDSSKSRRERKQVKKGGAAKAAASYRSDELLSDMGALCI</sequence>
<dbReference type="GO" id="GO:0016579">
    <property type="term" value="P:protein deubiquitination"/>
    <property type="evidence" value="ECO:0007669"/>
    <property type="project" value="TreeGrafter"/>
</dbReference>
<dbReference type="EMBL" id="JBBPBK010000005">
    <property type="protein sequence ID" value="KAK9284856.1"/>
    <property type="molecule type" value="Genomic_DNA"/>
</dbReference>
<gene>
    <name evidence="4" type="ORF">L1049_024036</name>
</gene>
<feature type="domain" description="OTU" evidence="3">
    <location>
        <begin position="38"/>
        <end position="162"/>
    </location>
</feature>
<evidence type="ECO:0000313" key="5">
    <source>
        <dbReference type="Proteomes" id="UP001415857"/>
    </source>
</evidence>
<protein>
    <recommendedName>
        <fullName evidence="3">OTU domain-containing protein</fullName>
    </recommendedName>
</protein>
<dbReference type="InterPro" id="IPR038765">
    <property type="entry name" value="Papain-like_cys_pep_sf"/>
</dbReference>
<dbReference type="Pfam" id="PF02338">
    <property type="entry name" value="OTU"/>
    <property type="match status" value="1"/>
</dbReference>
<name>A0AAP0RUC3_LIQFO</name>
<dbReference type="CDD" id="cd22771">
    <property type="entry name" value="OTU_plant_OTU7-like"/>
    <property type="match status" value="1"/>
</dbReference>
<dbReference type="Gene3D" id="3.90.70.80">
    <property type="match status" value="1"/>
</dbReference>
<evidence type="ECO:0000256" key="1">
    <source>
        <dbReference type="ARBA" id="ARBA00010407"/>
    </source>
</evidence>
<dbReference type="InterPro" id="IPR003323">
    <property type="entry name" value="OTU_dom"/>
</dbReference>
<dbReference type="SUPFAM" id="SSF54001">
    <property type="entry name" value="Cysteine proteinases"/>
    <property type="match status" value="1"/>
</dbReference>
<dbReference type="PANTHER" id="PTHR12419:SF7">
    <property type="entry name" value="OTU DOMAIN-CONTAINING PROTEIN 3"/>
    <property type="match status" value="1"/>
</dbReference>
<dbReference type="Pfam" id="PF02810">
    <property type="entry name" value="SEC-C"/>
    <property type="match status" value="1"/>
</dbReference>
<evidence type="ECO:0000313" key="4">
    <source>
        <dbReference type="EMBL" id="KAK9284856.1"/>
    </source>
</evidence>
<dbReference type="PROSITE" id="PS50802">
    <property type="entry name" value="OTU"/>
    <property type="match status" value="1"/>
</dbReference>
<dbReference type="AlphaFoldDB" id="A0AAP0RUC3"/>
<comment type="similarity">
    <text evidence="1">Belongs to the peptidase C85 family.</text>
</comment>
<accession>A0AAP0RUC3</accession>
<feature type="compositionally biased region" description="Polar residues" evidence="2">
    <location>
        <begin position="284"/>
        <end position="295"/>
    </location>
</feature>
<feature type="compositionally biased region" description="Basic and acidic residues" evidence="2">
    <location>
        <begin position="297"/>
        <end position="310"/>
    </location>
</feature>
<dbReference type="GO" id="GO:0004843">
    <property type="term" value="F:cysteine-type deubiquitinase activity"/>
    <property type="evidence" value="ECO:0007669"/>
    <property type="project" value="TreeGrafter"/>
</dbReference>
<dbReference type="PANTHER" id="PTHR12419">
    <property type="entry name" value="OTU DOMAIN CONTAINING PROTEIN"/>
    <property type="match status" value="1"/>
</dbReference>
<dbReference type="Gene3D" id="3.10.450.50">
    <property type="match status" value="1"/>
</dbReference>
<feature type="region of interest" description="Disordered" evidence="2">
    <location>
        <begin position="1"/>
        <end position="24"/>
    </location>
</feature>
<proteinExistence type="inferred from homology"/>
<keyword evidence="5" id="KW-1185">Reference proteome</keyword>
<dbReference type="FunFam" id="3.90.70.80:FF:000009">
    <property type="entry name" value="OTU domain-containing protein 3"/>
    <property type="match status" value="1"/>
</dbReference>
<reference evidence="4 5" key="1">
    <citation type="journal article" date="2024" name="Plant J.">
        <title>Genome sequences and population genomics reveal climatic adaptation and genomic divergence between two closely related sweetgum species.</title>
        <authorList>
            <person name="Xu W.Q."/>
            <person name="Ren C.Q."/>
            <person name="Zhang X.Y."/>
            <person name="Comes H.P."/>
            <person name="Liu X.H."/>
            <person name="Li Y.G."/>
            <person name="Kettle C.J."/>
            <person name="Jalonen R."/>
            <person name="Gaisberger H."/>
            <person name="Ma Y.Z."/>
            <person name="Qiu Y.X."/>
        </authorList>
    </citation>
    <scope>NUCLEOTIDE SEQUENCE [LARGE SCALE GENOMIC DNA]</scope>
    <source>
        <strain evidence="4">Hangzhou</strain>
    </source>
</reference>
<evidence type="ECO:0000256" key="2">
    <source>
        <dbReference type="SAM" id="MobiDB-lite"/>
    </source>
</evidence>
<comment type="caution">
    <text evidence="4">The sequence shown here is derived from an EMBL/GenBank/DDBJ whole genome shotgun (WGS) entry which is preliminary data.</text>
</comment>
<dbReference type="SUPFAM" id="SSF103642">
    <property type="entry name" value="Sec-C motif"/>
    <property type="match status" value="1"/>
</dbReference>
<organism evidence="4 5">
    <name type="scientific">Liquidambar formosana</name>
    <name type="common">Formosan gum</name>
    <dbReference type="NCBI Taxonomy" id="63359"/>
    <lineage>
        <taxon>Eukaryota</taxon>
        <taxon>Viridiplantae</taxon>
        <taxon>Streptophyta</taxon>
        <taxon>Embryophyta</taxon>
        <taxon>Tracheophyta</taxon>
        <taxon>Spermatophyta</taxon>
        <taxon>Magnoliopsida</taxon>
        <taxon>eudicotyledons</taxon>
        <taxon>Gunneridae</taxon>
        <taxon>Pentapetalae</taxon>
        <taxon>Saxifragales</taxon>
        <taxon>Altingiaceae</taxon>
        <taxon>Liquidambar</taxon>
    </lineage>
</organism>
<feature type="region of interest" description="Disordered" evidence="2">
    <location>
        <begin position="344"/>
        <end position="369"/>
    </location>
</feature>
<evidence type="ECO:0000259" key="3">
    <source>
        <dbReference type="PROSITE" id="PS50802"/>
    </source>
</evidence>
<feature type="compositionally biased region" description="Basic residues" evidence="2">
    <location>
        <begin position="1"/>
        <end position="21"/>
    </location>
</feature>
<dbReference type="Proteomes" id="UP001415857">
    <property type="component" value="Unassembled WGS sequence"/>
</dbReference>
<feature type="region of interest" description="Disordered" evidence="2">
    <location>
        <begin position="253"/>
        <end position="313"/>
    </location>
</feature>
<dbReference type="InterPro" id="IPR050704">
    <property type="entry name" value="Peptidase_C85-like"/>
</dbReference>
<dbReference type="InterPro" id="IPR004027">
    <property type="entry name" value="SEC_C_motif"/>
</dbReference>